<accession>A0A2R5FFY9</accession>
<keyword evidence="2" id="KW-1185">Reference proteome</keyword>
<evidence type="ECO:0000313" key="1">
    <source>
        <dbReference type="EMBL" id="GBG17492.1"/>
    </source>
</evidence>
<gene>
    <name evidence="1" type="ORF">NIES4072_11510</name>
</gene>
<organism evidence="1 2">
    <name type="scientific">Nostoc commune NIES-4072</name>
    <dbReference type="NCBI Taxonomy" id="2005467"/>
    <lineage>
        <taxon>Bacteria</taxon>
        <taxon>Bacillati</taxon>
        <taxon>Cyanobacteriota</taxon>
        <taxon>Cyanophyceae</taxon>
        <taxon>Nostocales</taxon>
        <taxon>Nostocaceae</taxon>
        <taxon>Nostoc</taxon>
    </lineage>
</organism>
<protein>
    <submittedName>
        <fullName evidence="1">Uncharacterized protein</fullName>
    </submittedName>
</protein>
<name>A0A2R5FFY9_NOSCO</name>
<dbReference type="EMBL" id="BDUD01000001">
    <property type="protein sequence ID" value="GBG17492.1"/>
    <property type="molecule type" value="Genomic_DNA"/>
</dbReference>
<proteinExistence type="predicted"/>
<comment type="caution">
    <text evidence="1">The sequence shown here is derived from an EMBL/GenBank/DDBJ whole genome shotgun (WGS) entry which is preliminary data.</text>
</comment>
<dbReference type="AlphaFoldDB" id="A0A2R5FFY9"/>
<reference evidence="1 2" key="1">
    <citation type="submission" date="2017-06" db="EMBL/GenBank/DDBJ databases">
        <title>Genome sequencing of cyanobaciteial culture collection at National Institute for Environmental Studies (NIES).</title>
        <authorList>
            <person name="Hirose Y."/>
            <person name="Shimura Y."/>
            <person name="Fujisawa T."/>
            <person name="Nakamura Y."/>
            <person name="Kawachi M."/>
        </authorList>
    </citation>
    <scope>NUCLEOTIDE SEQUENCE [LARGE SCALE GENOMIC DNA]</scope>
    <source>
        <strain evidence="1 2">NIES-4072</strain>
    </source>
</reference>
<evidence type="ECO:0000313" key="2">
    <source>
        <dbReference type="Proteomes" id="UP000245124"/>
    </source>
</evidence>
<sequence length="54" mass="6232">MSDKAVEKWCKAYGVEKPPRGYWVKKVYGKVEGQLISHNEETSRDLSLSKDVNF</sequence>
<dbReference type="Proteomes" id="UP000245124">
    <property type="component" value="Unassembled WGS sequence"/>
</dbReference>